<dbReference type="PANTHER" id="PTHR30461:SF23">
    <property type="entry name" value="DNA RECOMBINASE-RELATED"/>
    <property type="match status" value="1"/>
</dbReference>
<keyword evidence="3" id="KW-1185">Reference proteome</keyword>
<dbReference type="InterPro" id="IPR006119">
    <property type="entry name" value="Resolv_N"/>
</dbReference>
<dbReference type="CDD" id="cd00338">
    <property type="entry name" value="Ser_Recombinase"/>
    <property type="match status" value="1"/>
</dbReference>
<feature type="domain" description="Resolvase/invertase-type recombinase catalytic" evidence="1">
    <location>
        <begin position="10"/>
        <end position="150"/>
    </location>
</feature>
<organism evidence="2 3">
    <name type="scientific">Dysosmobacter acutus</name>
    <dbReference type="NCBI Taxonomy" id="2841504"/>
    <lineage>
        <taxon>Bacteria</taxon>
        <taxon>Bacillati</taxon>
        <taxon>Bacillota</taxon>
        <taxon>Clostridia</taxon>
        <taxon>Eubacteriales</taxon>
        <taxon>Oscillospiraceae</taxon>
        <taxon>Dysosmobacter</taxon>
    </lineage>
</organism>
<dbReference type="Proteomes" id="UP000787672">
    <property type="component" value="Unassembled WGS sequence"/>
</dbReference>
<dbReference type="PANTHER" id="PTHR30461">
    <property type="entry name" value="DNA-INVERTASE FROM LAMBDOID PROPHAGE"/>
    <property type="match status" value="1"/>
</dbReference>
<proteinExistence type="predicted"/>
<evidence type="ECO:0000259" key="1">
    <source>
        <dbReference type="PROSITE" id="PS51736"/>
    </source>
</evidence>
<evidence type="ECO:0000313" key="3">
    <source>
        <dbReference type="Proteomes" id="UP000787672"/>
    </source>
</evidence>
<name>A0ABS6F6A2_9FIRM</name>
<sequence length="150" mass="16684">MGKTEVNAMRAAAYARYSTDKQTRNSIEYQLTEIGKYCKEHEITVVATYTDEAETGTNMDRPGFQAMVKAAGRGEFEAVVVYDITRGSRDVGDWFSFRKAMLMLGVQVIAATQNLGDITNSNDFLVELLSVGMGQRKSWKTVKSPLRALP</sequence>
<comment type="caution">
    <text evidence="2">The sequence shown here is derived from an EMBL/GenBank/DDBJ whole genome shotgun (WGS) entry which is preliminary data.</text>
</comment>
<evidence type="ECO:0000313" key="2">
    <source>
        <dbReference type="EMBL" id="MBU5625692.1"/>
    </source>
</evidence>
<dbReference type="EMBL" id="JAHLQN010000001">
    <property type="protein sequence ID" value="MBU5625692.1"/>
    <property type="molecule type" value="Genomic_DNA"/>
</dbReference>
<dbReference type="Pfam" id="PF00239">
    <property type="entry name" value="Resolvase"/>
    <property type="match status" value="1"/>
</dbReference>
<protein>
    <submittedName>
        <fullName evidence="2">Recombinase family protein</fullName>
    </submittedName>
</protein>
<accession>A0ABS6F6A2</accession>
<gene>
    <name evidence="2" type="ORF">KQI82_01920</name>
</gene>
<dbReference type="RefSeq" id="WP_216557950.1">
    <property type="nucleotide sequence ID" value="NZ_JAHLQN010000001.1"/>
</dbReference>
<dbReference type="PROSITE" id="PS51736">
    <property type="entry name" value="RECOMBINASES_3"/>
    <property type="match status" value="1"/>
</dbReference>
<dbReference type="SMART" id="SM00857">
    <property type="entry name" value="Resolvase"/>
    <property type="match status" value="1"/>
</dbReference>
<reference evidence="2 3" key="1">
    <citation type="submission" date="2021-06" db="EMBL/GenBank/DDBJ databases">
        <authorList>
            <person name="Sun Q."/>
            <person name="Li D."/>
        </authorList>
    </citation>
    <scope>NUCLEOTIDE SEQUENCE [LARGE SCALE GENOMIC DNA]</scope>
    <source>
        <strain evidence="2 3">MSJ-2</strain>
    </source>
</reference>
<dbReference type="InterPro" id="IPR050639">
    <property type="entry name" value="SSR_resolvase"/>
</dbReference>